<keyword evidence="2 3" id="KW-0143">Chaperone</keyword>
<dbReference type="PANTHER" id="PTHR33643">
    <property type="entry name" value="UREASE ACCESSORY PROTEIN D"/>
    <property type="match status" value="1"/>
</dbReference>
<comment type="caution">
    <text evidence="4">The sequence shown here is derived from an EMBL/GenBank/DDBJ whole genome shotgun (WGS) entry which is preliminary data.</text>
</comment>
<keyword evidence="3" id="KW-0963">Cytoplasm</keyword>
<name>A0ABP5NMN1_9MICC</name>
<dbReference type="EMBL" id="BAAAQW010000005">
    <property type="protein sequence ID" value="GAA2199776.1"/>
    <property type="molecule type" value="Genomic_DNA"/>
</dbReference>
<dbReference type="HAMAP" id="MF_01384">
    <property type="entry name" value="UreD"/>
    <property type="match status" value="1"/>
</dbReference>
<comment type="function">
    <text evidence="3">Required for maturation of urease via the functional incorporation of the urease nickel metallocenter.</text>
</comment>
<dbReference type="Proteomes" id="UP001500432">
    <property type="component" value="Unassembled WGS sequence"/>
</dbReference>
<protein>
    <recommendedName>
        <fullName evidence="3">Urease accessory protein UreD</fullName>
    </recommendedName>
</protein>
<organism evidence="4 5">
    <name type="scientific">Sinomonas flava</name>
    <dbReference type="NCBI Taxonomy" id="496857"/>
    <lineage>
        <taxon>Bacteria</taxon>
        <taxon>Bacillati</taxon>
        <taxon>Actinomycetota</taxon>
        <taxon>Actinomycetes</taxon>
        <taxon>Micrococcales</taxon>
        <taxon>Micrococcaceae</taxon>
        <taxon>Sinomonas</taxon>
    </lineage>
</organism>
<comment type="subcellular location">
    <subcellularLocation>
        <location evidence="3">Cytoplasm</location>
    </subcellularLocation>
</comment>
<dbReference type="RefSeq" id="WP_255405542.1">
    <property type="nucleotide sequence ID" value="NZ_BAAAQW010000005.1"/>
</dbReference>
<evidence type="ECO:0000256" key="1">
    <source>
        <dbReference type="ARBA" id="ARBA00007177"/>
    </source>
</evidence>
<dbReference type="InterPro" id="IPR002669">
    <property type="entry name" value="UreD"/>
</dbReference>
<dbReference type="PANTHER" id="PTHR33643:SF1">
    <property type="entry name" value="UREASE ACCESSORY PROTEIN D"/>
    <property type="match status" value="1"/>
</dbReference>
<comment type="similarity">
    <text evidence="1 3">Belongs to the UreD family.</text>
</comment>
<evidence type="ECO:0000256" key="3">
    <source>
        <dbReference type="HAMAP-Rule" id="MF_01384"/>
    </source>
</evidence>
<keyword evidence="5" id="KW-1185">Reference proteome</keyword>
<proteinExistence type="inferred from homology"/>
<dbReference type="Pfam" id="PF01774">
    <property type="entry name" value="UreD"/>
    <property type="match status" value="1"/>
</dbReference>
<gene>
    <name evidence="3" type="primary">ureD</name>
    <name evidence="4" type="ORF">GCM10009849_17530</name>
</gene>
<sequence>MSALADAATLYRGELDLGLDRRGDGRTVARSQYHRGALRVLRPMYLDATGQVTYVVVNPGGAYLDGDRYRIDVTLDDGADLLLTTQSATKVYRTPREGAIQEARFVLGSGSRLEYLPDQLIAYRGSRYEQDTRIEMDPTAGLVMAEVVTPGWSPSGAPFGYRELRLRTEVAMGGRPVVVDSIVLDPSDGAGGLGALGLLEGHSHLGSLLVVDPRADQDAVDAVRGLLADRPALRGGVSALAVPGFALRALGPSTDDVGGVIRSAVDNLRARWGGQGRVDLRKY</sequence>
<accession>A0ABP5NMN1</accession>
<evidence type="ECO:0000313" key="4">
    <source>
        <dbReference type="EMBL" id="GAA2199776.1"/>
    </source>
</evidence>
<comment type="subunit">
    <text evidence="3">UreD, UreF and UreG form a complex that acts as a GTP-hydrolysis-dependent molecular chaperone, activating the urease apoprotein by helping to assemble the nickel containing metallocenter of UreC. The UreE protein probably delivers the nickel.</text>
</comment>
<keyword evidence="3" id="KW-0996">Nickel insertion</keyword>
<evidence type="ECO:0000256" key="2">
    <source>
        <dbReference type="ARBA" id="ARBA00023186"/>
    </source>
</evidence>
<evidence type="ECO:0000313" key="5">
    <source>
        <dbReference type="Proteomes" id="UP001500432"/>
    </source>
</evidence>
<reference evidence="5" key="1">
    <citation type="journal article" date="2019" name="Int. J. Syst. Evol. Microbiol.">
        <title>The Global Catalogue of Microorganisms (GCM) 10K type strain sequencing project: providing services to taxonomists for standard genome sequencing and annotation.</title>
        <authorList>
            <consortium name="The Broad Institute Genomics Platform"/>
            <consortium name="The Broad Institute Genome Sequencing Center for Infectious Disease"/>
            <person name="Wu L."/>
            <person name="Ma J."/>
        </authorList>
    </citation>
    <scope>NUCLEOTIDE SEQUENCE [LARGE SCALE GENOMIC DNA]</scope>
    <source>
        <strain evidence="5">JCM 16034</strain>
    </source>
</reference>